<name>F4KMN4_PORAD</name>
<evidence type="ECO:0000313" key="5">
    <source>
        <dbReference type="EMBL" id="AEE12285.1"/>
    </source>
</evidence>
<dbReference type="RefSeq" id="WP_004331112.1">
    <property type="nucleotide sequence ID" value="NC_015501.1"/>
</dbReference>
<dbReference type="PANTHER" id="PTHR33175:SF3">
    <property type="entry name" value="DNA-BINDING PROTEIN HU-BETA"/>
    <property type="match status" value="1"/>
</dbReference>
<dbReference type="PRINTS" id="PR01727">
    <property type="entry name" value="DNABINDINGHU"/>
</dbReference>
<dbReference type="InterPro" id="IPR010992">
    <property type="entry name" value="IHF-like_DNA-bd_dom_sf"/>
</dbReference>
<dbReference type="AlphaFoldDB" id="F4KMN4"/>
<dbReference type="EMBL" id="CP002689">
    <property type="protein sequence ID" value="AEE12285.1"/>
    <property type="molecule type" value="Genomic_DNA"/>
</dbReference>
<dbReference type="eggNOG" id="COG0776">
    <property type="taxonomic scope" value="Bacteria"/>
</dbReference>
<keyword evidence="6" id="KW-1185">Reference proteome</keyword>
<gene>
    <name evidence="5" type="ordered locus">Poras_0331</name>
</gene>
<dbReference type="SUPFAM" id="SSF47729">
    <property type="entry name" value="IHF-like DNA-binding proteins"/>
    <property type="match status" value="1"/>
</dbReference>
<reference evidence="6" key="1">
    <citation type="submission" date="2011-04" db="EMBL/GenBank/DDBJ databases">
        <title>The complete genome of Porphyromonas asaccharolytica DSM 20707.</title>
        <authorList>
            <person name="Lucas S."/>
            <person name="Han J."/>
            <person name="Lapidus A."/>
            <person name="Bruce D."/>
            <person name="Goodwin L."/>
            <person name="Pitluck S."/>
            <person name="Peters L."/>
            <person name="Kyrpides N."/>
            <person name="Mavromatis K."/>
            <person name="Ivanova N."/>
            <person name="Ovchinnikova G."/>
            <person name="Pagani I."/>
            <person name="Lu M."/>
            <person name="Detter J.C."/>
            <person name="Tapia R."/>
            <person name="Han C."/>
            <person name="Land M."/>
            <person name="Hauser L."/>
            <person name="Markowitz V."/>
            <person name="Cheng J.-F."/>
            <person name="Hugenholtz P."/>
            <person name="Woyke T."/>
            <person name="Wu D."/>
            <person name="Gronow S."/>
            <person name="Wellnitz S."/>
            <person name="Brambilla E."/>
            <person name="Klenk H.-P."/>
            <person name="Eisen J.A."/>
        </authorList>
    </citation>
    <scope>NUCLEOTIDE SEQUENCE [LARGE SCALE GENOMIC DNA]</scope>
    <source>
        <strain evidence="6">ATCC 25260 / DSM 20707 / VPI 4198</strain>
    </source>
</reference>
<evidence type="ECO:0000313" key="6">
    <source>
        <dbReference type="Proteomes" id="UP000006545"/>
    </source>
</evidence>
<proteinExistence type="inferred from homology"/>
<organism evidence="5 6">
    <name type="scientific">Porphyromonas asaccharolytica (strain ATCC 25260 / DSM 20707 / BCRC 10618 / CCUG 7834 / JCM 6326 / LMG 13178 / VPI 4198 / B440)</name>
    <name type="common">Bacteroides asaccharolyticus</name>
    <dbReference type="NCBI Taxonomy" id="879243"/>
    <lineage>
        <taxon>Bacteria</taxon>
        <taxon>Pseudomonadati</taxon>
        <taxon>Bacteroidota</taxon>
        <taxon>Bacteroidia</taxon>
        <taxon>Bacteroidales</taxon>
        <taxon>Porphyromonadaceae</taxon>
        <taxon>Porphyromonas</taxon>
    </lineage>
</organism>
<dbReference type="KEGG" id="pah:Poras_0331"/>
<evidence type="ECO:0000256" key="3">
    <source>
        <dbReference type="ARBA" id="ARBA00023125"/>
    </source>
</evidence>
<dbReference type="InterPro" id="IPR000119">
    <property type="entry name" value="Hist_DNA-bd"/>
</dbReference>
<evidence type="ECO:0000256" key="2">
    <source>
        <dbReference type="ARBA" id="ARBA00023067"/>
    </source>
</evidence>
<evidence type="ECO:0000256" key="1">
    <source>
        <dbReference type="ARBA" id="ARBA00010529"/>
    </source>
</evidence>
<dbReference type="SMART" id="SM00411">
    <property type="entry name" value="BHL"/>
    <property type="match status" value="1"/>
</dbReference>
<dbReference type="STRING" id="879243.Poras_0331"/>
<keyword evidence="2" id="KW-0226">DNA condensation</keyword>
<comment type="similarity">
    <text evidence="1 4">Belongs to the bacterial histone-like protein family.</text>
</comment>
<dbReference type="Proteomes" id="UP000006545">
    <property type="component" value="Chromosome"/>
</dbReference>
<keyword evidence="3 5" id="KW-0238">DNA-binding</keyword>
<accession>F4KMN4</accession>
<dbReference type="PANTHER" id="PTHR33175">
    <property type="entry name" value="DNA-BINDING PROTEIN HU"/>
    <property type="match status" value="1"/>
</dbReference>
<dbReference type="GO" id="GO:0030261">
    <property type="term" value="P:chromosome condensation"/>
    <property type="evidence" value="ECO:0007669"/>
    <property type="project" value="UniProtKB-KW"/>
</dbReference>
<dbReference type="Gene3D" id="4.10.520.10">
    <property type="entry name" value="IHF-like DNA-binding proteins"/>
    <property type="match status" value="1"/>
</dbReference>
<dbReference type="GO" id="GO:0030527">
    <property type="term" value="F:structural constituent of chromatin"/>
    <property type="evidence" value="ECO:0007669"/>
    <property type="project" value="InterPro"/>
</dbReference>
<dbReference type="HOGENOM" id="CLU_105066_3_1_10"/>
<dbReference type="GO" id="GO:0003677">
    <property type="term" value="F:DNA binding"/>
    <property type="evidence" value="ECO:0007669"/>
    <property type="project" value="UniProtKB-KW"/>
</dbReference>
<protein>
    <submittedName>
        <fullName evidence="5">Histone family protein DNA-binding protein</fullName>
    </submittedName>
</protein>
<dbReference type="OrthoDB" id="9799835at2"/>
<dbReference type="GO" id="GO:0005829">
    <property type="term" value="C:cytosol"/>
    <property type="evidence" value="ECO:0007669"/>
    <property type="project" value="TreeGrafter"/>
</dbReference>
<dbReference type="CDD" id="cd13831">
    <property type="entry name" value="HU"/>
    <property type="match status" value="1"/>
</dbReference>
<dbReference type="Pfam" id="PF00216">
    <property type="entry name" value="Bac_DNA_binding"/>
    <property type="match status" value="1"/>
</dbReference>
<evidence type="ECO:0000256" key="4">
    <source>
        <dbReference type="RuleBase" id="RU003939"/>
    </source>
</evidence>
<sequence>MNKTDFIKTVADKAQLTQKDTKAVYEAMVETIHEEMKKGERLTLVGFGSFYVSERAARKGINPQSGKTIQIKASKSIKFKPSTALDINKKK</sequence>